<dbReference type="PANTHER" id="PTHR45692">
    <property type="entry name" value="G_PROTEIN_RECEP_F2_4 DOMAIN-CONTAINING PROTEIN"/>
    <property type="match status" value="1"/>
</dbReference>
<dbReference type="CDD" id="cd15040">
    <property type="entry name" value="7tmB2_Adhesion"/>
    <property type="match status" value="1"/>
</dbReference>
<dbReference type="Pfam" id="PF00002">
    <property type="entry name" value="7tm_2"/>
    <property type="match status" value="1"/>
</dbReference>
<evidence type="ECO:0000256" key="5">
    <source>
        <dbReference type="ARBA" id="ARBA00023157"/>
    </source>
</evidence>
<dbReference type="PROSITE" id="PS50221">
    <property type="entry name" value="GAIN_B"/>
    <property type="match status" value="1"/>
</dbReference>
<evidence type="ECO:0000256" key="7">
    <source>
        <dbReference type="SAM" id="Phobius"/>
    </source>
</evidence>
<dbReference type="InterPro" id="IPR057244">
    <property type="entry name" value="GAIN_B"/>
</dbReference>
<feature type="transmembrane region" description="Helical" evidence="7">
    <location>
        <begin position="216"/>
        <end position="235"/>
    </location>
</feature>
<dbReference type="AlphaFoldDB" id="A0A6F9DEM0"/>
<dbReference type="InterPro" id="IPR017981">
    <property type="entry name" value="GPCR_2-like_7TM"/>
</dbReference>
<dbReference type="InterPro" id="IPR000203">
    <property type="entry name" value="GPS"/>
</dbReference>
<dbReference type="EMBL" id="LR785566">
    <property type="protein sequence ID" value="CAB3250662.1"/>
    <property type="molecule type" value="mRNA"/>
</dbReference>
<proteinExistence type="evidence at transcript level"/>
<keyword evidence="10" id="KW-0675">Receptor</keyword>
<feature type="transmembrane region" description="Helical" evidence="7">
    <location>
        <begin position="247"/>
        <end position="267"/>
    </location>
</feature>
<evidence type="ECO:0000256" key="1">
    <source>
        <dbReference type="ARBA" id="ARBA00004141"/>
    </source>
</evidence>
<gene>
    <name evidence="10" type="primary">Gpr128-001</name>
</gene>
<feature type="transmembrane region" description="Helical" evidence="7">
    <location>
        <begin position="288"/>
        <end position="311"/>
    </location>
</feature>
<dbReference type="PANTHER" id="PTHR45692:SF1">
    <property type="entry name" value="G-PROTEIN COUPLED RECEPTORS FAMILY 2 PROFILE 2 DOMAIN-CONTAINING PROTEIN"/>
    <property type="match status" value="1"/>
</dbReference>
<protein>
    <submittedName>
        <fullName evidence="10">Probable G-protein coupled receptor 128</fullName>
    </submittedName>
</protein>
<dbReference type="GO" id="GO:0004930">
    <property type="term" value="F:G protein-coupled receptor activity"/>
    <property type="evidence" value="ECO:0007669"/>
    <property type="project" value="InterPro"/>
</dbReference>
<evidence type="ECO:0000259" key="8">
    <source>
        <dbReference type="PROSITE" id="PS50221"/>
    </source>
</evidence>
<evidence type="ECO:0000256" key="6">
    <source>
        <dbReference type="SAM" id="MobiDB-lite"/>
    </source>
</evidence>
<evidence type="ECO:0000256" key="2">
    <source>
        <dbReference type="ARBA" id="ARBA00022692"/>
    </source>
</evidence>
<feature type="domain" description="GAIN-B" evidence="8">
    <location>
        <begin position="8"/>
        <end position="175"/>
    </location>
</feature>
<feature type="transmembrane region" description="Helical" evidence="7">
    <location>
        <begin position="344"/>
        <end position="370"/>
    </location>
</feature>
<dbReference type="Gene3D" id="2.60.220.50">
    <property type="match status" value="1"/>
</dbReference>
<evidence type="ECO:0000259" key="9">
    <source>
        <dbReference type="PROSITE" id="PS50261"/>
    </source>
</evidence>
<feature type="transmembrane region" description="Helical" evidence="7">
    <location>
        <begin position="178"/>
        <end position="204"/>
    </location>
</feature>
<dbReference type="GO" id="GO:0016020">
    <property type="term" value="C:membrane"/>
    <property type="evidence" value="ECO:0007669"/>
    <property type="project" value="UniProtKB-SubCell"/>
</dbReference>
<organism evidence="10">
    <name type="scientific">Phallusia mammillata</name>
    <dbReference type="NCBI Taxonomy" id="59560"/>
    <lineage>
        <taxon>Eukaryota</taxon>
        <taxon>Metazoa</taxon>
        <taxon>Chordata</taxon>
        <taxon>Tunicata</taxon>
        <taxon>Ascidiacea</taxon>
        <taxon>Phlebobranchia</taxon>
        <taxon>Ascidiidae</taxon>
        <taxon>Phallusia</taxon>
    </lineage>
</organism>
<dbReference type="Gene3D" id="1.20.1070.10">
    <property type="entry name" value="Rhodopsin 7-helix transmembrane proteins"/>
    <property type="match status" value="1"/>
</dbReference>
<dbReference type="Pfam" id="PF01825">
    <property type="entry name" value="GPS"/>
    <property type="match status" value="1"/>
</dbReference>
<comment type="subcellular location">
    <subcellularLocation>
        <location evidence="1">Membrane</location>
        <topology evidence="1">Multi-pass membrane protein</topology>
    </subcellularLocation>
</comment>
<accession>A0A6F9DEM0</accession>
<keyword evidence="5" id="KW-1015">Disulfide bond</keyword>
<name>A0A6F9DEM0_9ASCI</name>
<dbReference type="InterPro" id="IPR046338">
    <property type="entry name" value="GAIN_dom_sf"/>
</dbReference>
<evidence type="ECO:0000256" key="4">
    <source>
        <dbReference type="ARBA" id="ARBA00023136"/>
    </source>
</evidence>
<dbReference type="PROSITE" id="PS50261">
    <property type="entry name" value="G_PROTEIN_RECEP_F2_4"/>
    <property type="match status" value="1"/>
</dbReference>
<dbReference type="SUPFAM" id="SSF81321">
    <property type="entry name" value="Family A G protein-coupled receptor-like"/>
    <property type="match status" value="1"/>
</dbReference>
<feature type="transmembrane region" description="Helical" evidence="7">
    <location>
        <begin position="390"/>
        <end position="411"/>
    </location>
</feature>
<feature type="transmembrane region" description="Helical" evidence="7">
    <location>
        <begin position="417"/>
        <end position="440"/>
    </location>
</feature>
<dbReference type="GO" id="GO:0007166">
    <property type="term" value="P:cell surface receptor signaling pathway"/>
    <property type="evidence" value="ECO:0007669"/>
    <property type="project" value="InterPro"/>
</dbReference>
<sequence>MLVQVQDSNGSSAAEDLNFQPTLRSYGNANYIQPIRVRVPASVAGRAWKAGRNKRETVETNRRAGFIFYKNDSFFEARVETSYVISIDVGVDTVLRDLDESVSIEHLGVTQHGQVPVDGNEFRMLRTTLSCKYWEYSTSSWKSDGCCLNSSSNPPQCLCNHLTNFALLVRSEQVPSDVALSIVSDVGLAISIVGMIITAIVIASTRNLRKPRTGKILIHICINLSIAHLLFVIAVSRVKHHVTCMVVAALIQYFFLTSWCWMSVYSYDMYISLVKVFSKYRSQFLQKGTLFCYGIPAVIVGITVAVSVGYFDRNQDPVFCDGTSLFRRSSYLADNLCWIRGYSLYLGFLAPIAVFLLYNCVVFVVVTVTLDKHNKEVQSIALRRTTRQSLLVASTMVVVLGITWIFAYLMLISDDQVYLTITSWLFAIFCSLQGLGIFLLTTVRRAECINCGTGPSSTRRSGNSKSTGTSKAQPSSNNADQEVVLALMMTSRK</sequence>
<keyword evidence="2 7" id="KW-0812">Transmembrane</keyword>
<keyword evidence="4 7" id="KW-0472">Membrane</keyword>
<feature type="domain" description="G-protein coupled receptors family 2 profile 2" evidence="9">
    <location>
        <begin position="180"/>
        <end position="445"/>
    </location>
</feature>
<keyword evidence="3 7" id="KW-1133">Transmembrane helix</keyword>
<feature type="region of interest" description="Disordered" evidence="6">
    <location>
        <begin position="454"/>
        <end position="478"/>
    </location>
</feature>
<dbReference type="SMART" id="SM00303">
    <property type="entry name" value="GPS"/>
    <property type="match status" value="1"/>
</dbReference>
<evidence type="ECO:0000256" key="3">
    <source>
        <dbReference type="ARBA" id="ARBA00022989"/>
    </source>
</evidence>
<dbReference type="InterPro" id="IPR000832">
    <property type="entry name" value="GPCR_2_secretin-like"/>
</dbReference>
<evidence type="ECO:0000313" key="10">
    <source>
        <dbReference type="EMBL" id="CAB3250662.1"/>
    </source>
</evidence>
<reference evidence="10" key="1">
    <citation type="submission" date="2020-04" db="EMBL/GenBank/DDBJ databases">
        <authorList>
            <person name="Neveu A P."/>
        </authorList>
    </citation>
    <scope>NUCLEOTIDE SEQUENCE</scope>
    <source>
        <tissue evidence="10">Whole embryo</tissue>
    </source>
</reference>